<proteinExistence type="predicted"/>
<name>A0A6B1DQQ5_9CHLR</name>
<dbReference type="PANTHER" id="PTHR43230:SF3">
    <property type="entry name" value="ABC-TYPE DIPEPTIDE_OLIGOPEPTIDE TRANSPORT SYSTEM, ATPASE COMPONENT"/>
    <property type="match status" value="1"/>
</dbReference>
<dbReference type="InterPro" id="IPR017871">
    <property type="entry name" value="ABC_transporter-like_CS"/>
</dbReference>
<dbReference type="PANTHER" id="PTHR43230">
    <property type="entry name" value="ABC-TYPE DIPEPTIDE/OLIGOPEPTIDE TRANSPORT SYSTEM, ATPASE COMPONENT"/>
    <property type="match status" value="1"/>
</dbReference>
<sequence>MSEALLAVDRLSVVFKDTGLFQGNKTTVAVDDVSFELPSEPTLVTIVGESGSGKSTLARTILGLQRSASGTVRYRNRDLSGFRGADWHAFRREVQPVFQDPYATYNPFYRIDRVLKVLVRKFALASNDSDAEALIEDALRAVDLRPQDVLGRYPHQLSGGERQRVMLARVYMMKPKLIVADEPISMIDAALRALFLNILLDFRDQGISSIFITHNLATAYYLGGRIMVMCRGRMIEYGDMDQVVLHPSHPYTQLLIDSVPSHNPHHRWQEERSEYAVDASEFVFSEHACVFEARCPHAMDVCHLQRPPFVTADTKASQQSACFLYHDEYRPDQA</sequence>
<comment type="caution">
    <text evidence="5">The sequence shown here is derived from an EMBL/GenBank/DDBJ whole genome shotgun (WGS) entry which is preliminary data.</text>
</comment>
<gene>
    <name evidence="5" type="ORF">F4Y08_02285</name>
</gene>
<dbReference type="InterPro" id="IPR003439">
    <property type="entry name" value="ABC_transporter-like_ATP-bd"/>
</dbReference>
<dbReference type="PROSITE" id="PS50893">
    <property type="entry name" value="ABC_TRANSPORTER_2"/>
    <property type="match status" value="1"/>
</dbReference>
<dbReference type="GO" id="GO:0015833">
    <property type="term" value="P:peptide transport"/>
    <property type="evidence" value="ECO:0007669"/>
    <property type="project" value="InterPro"/>
</dbReference>
<dbReference type="InterPro" id="IPR013563">
    <property type="entry name" value="Oligopep_ABC_C"/>
</dbReference>
<accession>A0A6B1DQQ5</accession>
<dbReference type="GO" id="GO:0005524">
    <property type="term" value="F:ATP binding"/>
    <property type="evidence" value="ECO:0007669"/>
    <property type="project" value="UniProtKB-KW"/>
</dbReference>
<keyword evidence="3 5" id="KW-0067">ATP-binding</keyword>
<evidence type="ECO:0000256" key="2">
    <source>
        <dbReference type="ARBA" id="ARBA00022741"/>
    </source>
</evidence>
<dbReference type="EMBL" id="VXPY01000013">
    <property type="protein sequence ID" value="MYD89156.1"/>
    <property type="molecule type" value="Genomic_DNA"/>
</dbReference>
<dbReference type="PROSITE" id="PS00211">
    <property type="entry name" value="ABC_TRANSPORTER_1"/>
    <property type="match status" value="1"/>
</dbReference>
<organism evidence="5">
    <name type="scientific">Caldilineaceae bacterium SB0662_bin_9</name>
    <dbReference type="NCBI Taxonomy" id="2605258"/>
    <lineage>
        <taxon>Bacteria</taxon>
        <taxon>Bacillati</taxon>
        <taxon>Chloroflexota</taxon>
        <taxon>Caldilineae</taxon>
        <taxon>Caldilineales</taxon>
        <taxon>Caldilineaceae</taxon>
    </lineage>
</organism>
<protein>
    <submittedName>
        <fullName evidence="5">ABC transporter ATP-binding protein</fullName>
    </submittedName>
</protein>
<dbReference type="SMART" id="SM00382">
    <property type="entry name" value="AAA"/>
    <property type="match status" value="1"/>
</dbReference>
<evidence type="ECO:0000313" key="5">
    <source>
        <dbReference type="EMBL" id="MYD89156.1"/>
    </source>
</evidence>
<keyword evidence="2" id="KW-0547">Nucleotide-binding</keyword>
<dbReference type="SUPFAM" id="SSF52540">
    <property type="entry name" value="P-loop containing nucleoside triphosphate hydrolases"/>
    <property type="match status" value="1"/>
</dbReference>
<dbReference type="Gene3D" id="3.40.50.300">
    <property type="entry name" value="P-loop containing nucleotide triphosphate hydrolases"/>
    <property type="match status" value="1"/>
</dbReference>
<dbReference type="NCBIfam" id="TIGR01727">
    <property type="entry name" value="oligo_HPY"/>
    <property type="match status" value="1"/>
</dbReference>
<dbReference type="Pfam" id="PF00005">
    <property type="entry name" value="ABC_tran"/>
    <property type="match status" value="1"/>
</dbReference>
<evidence type="ECO:0000256" key="1">
    <source>
        <dbReference type="ARBA" id="ARBA00022448"/>
    </source>
</evidence>
<dbReference type="CDD" id="cd03257">
    <property type="entry name" value="ABC_NikE_OppD_transporters"/>
    <property type="match status" value="1"/>
</dbReference>
<dbReference type="InterPro" id="IPR027417">
    <property type="entry name" value="P-loop_NTPase"/>
</dbReference>
<dbReference type="InterPro" id="IPR003593">
    <property type="entry name" value="AAA+_ATPase"/>
</dbReference>
<reference evidence="5" key="1">
    <citation type="submission" date="2019-09" db="EMBL/GenBank/DDBJ databases">
        <title>Characterisation of the sponge microbiome using genome-centric metagenomics.</title>
        <authorList>
            <person name="Engelberts J.P."/>
            <person name="Robbins S.J."/>
            <person name="De Goeij J.M."/>
            <person name="Aranda M."/>
            <person name="Bell S.C."/>
            <person name="Webster N.S."/>
        </authorList>
    </citation>
    <scope>NUCLEOTIDE SEQUENCE</scope>
    <source>
        <strain evidence="5">SB0662_bin_9</strain>
    </source>
</reference>
<evidence type="ECO:0000256" key="3">
    <source>
        <dbReference type="ARBA" id="ARBA00022840"/>
    </source>
</evidence>
<feature type="domain" description="ABC transporter" evidence="4">
    <location>
        <begin position="15"/>
        <end position="256"/>
    </location>
</feature>
<evidence type="ECO:0000259" key="4">
    <source>
        <dbReference type="PROSITE" id="PS50893"/>
    </source>
</evidence>
<keyword evidence="1" id="KW-0813">Transport</keyword>
<dbReference type="GO" id="GO:0016887">
    <property type="term" value="F:ATP hydrolysis activity"/>
    <property type="evidence" value="ECO:0007669"/>
    <property type="project" value="InterPro"/>
</dbReference>
<dbReference type="Pfam" id="PF08352">
    <property type="entry name" value="oligo_HPY"/>
    <property type="match status" value="1"/>
</dbReference>
<dbReference type="AlphaFoldDB" id="A0A6B1DQQ5"/>